<evidence type="ECO:0000256" key="1">
    <source>
        <dbReference type="SAM" id="MobiDB-lite"/>
    </source>
</evidence>
<feature type="domain" description="Reverse transcriptase" evidence="2">
    <location>
        <begin position="1"/>
        <end position="188"/>
    </location>
</feature>
<evidence type="ECO:0000313" key="4">
    <source>
        <dbReference type="Proteomes" id="UP000265515"/>
    </source>
</evidence>
<dbReference type="Gramene" id="GBG88697">
    <property type="protein sequence ID" value="GBG88697"/>
    <property type="gene ID" value="CBR_g48226"/>
</dbReference>
<dbReference type="OrthoDB" id="6627613at2759"/>
<comment type="caution">
    <text evidence="3">The sequence shown here is derived from an EMBL/GenBank/DDBJ whole genome shotgun (WGS) entry which is preliminary data.</text>
</comment>
<protein>
    <recommendedName>
        <fullName evidence="2">Reverse transcriptase domain-containing protein</fullName>
    </recommendedName>
</protein>
<dbReference type="Proteomes" id="UP000265515">
    <property type="component" value="Unassembled WGS sequence"/>
</dbReference>
<evidence type="ECO:0000313" key="3">
    <source>
        <dbReference type="EMBL" id="GBG88697.1"/>
    </source>
</evidence>
<keyword evidence="4" id="KW-1185">Reference proteome</keyword>
<proteinExistence type="predicted"/>
<dbReference type="PROSITE" id="PS50878">
    <property type="entry name" value="RT_POL"/>
    <property type="match status" value="1"/>
</dbReference>
<feature type="region of interest" description="Disordered" evidence="1">
    <location>
        <begin position="510"/>
        <end position="533"/>
    </location>
</feature>
<reference evidence="3 4" key="1">
    <citation type="journal article" date="2018" name="Cell">
        <title>The Chara Genome: Secondary Complexity and Implications for Plant Terrestrialization.</title>
        <authorList>
            <person name="Nishiyama T."/>
            <person name="Sakayama H."/>
            <person name="Vries J.D."/>
            <person name="Buschmann H."/>
            <person name="Saint-Marcoux D."/>
            <person name="Ullrich K.K."/>
            <person name="Haas F.B."/>
            <person name="Vanderstraeten L."/>
            <person name="Becker D."/>
            <person name="Lang D."/>
            <person name="Vosolsobe S."/>
            <person name="Rombauts S."/>
            <person name="Wilhelmsson P.K.I."/>
            <person name="Janitza P."/>
            <person name="Kern R."/>
            <person name="Heyl A."/>
            <person name="Rumpler F."/>
            <person name="Villalobos L.I.A.C."/>
            <person name="Clay J.M."/>
            <person name="Skokan R."/>
            <person name="Toyoda A."/>
            <person name="Suzuki Y."/>
            <person name="Kagoshima H."/>
            <person name="Schijlen E."/>
            <person name="Tajeshwar N."/>
            <person name="Catarino B."/>
            <person name="Hetherington A.J."/>
            <person name="Saltykova A."/>
            <person name="Bonnot C."/>
            <person name="Breuninger H."/>
            <person name="Symeonidi A."/>
            <person name="Radhakrishnan G.V."/>
            <person name="Van Nieuwerburgh F."/>
            <person name="Deforce D."/>
            <person name="Chang C."/>
            <person name="Karol K.G."/>
            <person name="Hedrich R."/>
            <person name="Ulvskov P."/>
            <person name="Glockner G."/>
            <person name="Delwiche C.F."/>
            <person name="Petrasek J."/>
            <person name="Van de Peer Y."/>
            <person name="Friml J."/>
            <person name="Beilby M."/>
            <person name="Dolan L."/>
            <person name="Kohara Y."/>
            <person name="Sugano S."/>
            <person name="Fujiyama A."/>
            <person name="Delaux P.-M."/>
            <person name="Quint M."/>
            <person name="TheiBen G."/>
            <person name="Hagemann M."/>
            <person name="Harholt J."/>
            <person name="Dunand C."/>
            <person name="Zachgo S."/>
            <person name="Langdale J."/>
            <person name="Maumus F."/>
            <person name="Straeten D.V.D."/>
            <person name="Gould S.B."/>
            <person name="Rensing S.A."/>
        </authorList>
    </citation>
    <scope>NUCLEOTIDE SEQUENCE [LARGE SCALE GENOMIC DNA]</scope>
    <source>
        <strain evidence="3 4">S276</strain>
    </source>
</reference>
<dbReference type="Pfam" id="PF00078">
    <property type="entry name" value="RVT_1"/>
    <property type="match status" value="1"/>
</dbReference>
<dbReference type="PANTHER" id="PTHR31635:SF196">
    <property type="entry name" value="REVERSE TRANSCRIPTASE DOMAIN-CONTAINING PROTEIN-RELATED"/>
    <property type="match status" value="1"/>
</dbReference>
<dbReference type="EMBL" id="BFEA01000689">
    <property type="protein sequence ID" value="GBG88697.1"/>
    <property type="molecule type" value="Genomic_DNA"/>
</dbReference>
<dbReference type="PANTHER" id="PTHR31635">
    <property type="entry name" value="REVERSE TRANSCRIPTASE DOMAIN-CONTAINING PROTEIN-RELATED"/>
    <property type="match status" value="1"/>
</dbReference>
<sequence>MQRAADFDPPLRVLLLDFEKAYDRVRWSFLLRGVEEREVRPKLREAVQNLLASAEATVHINGFRWHPMTAIRSVRQGCPLSSALYVLYVEHLHEMLREDTQIRGLPLLREEDLKSNSFADETETFVECLEDSVLAVREQVQLFEKYAGAKVNWKKSVVMLSEEGGEEHFADMRTVRGDQNTKYLGALLPTALTTGTQMETLLMEALMKMNRWAERTDVGVMGRVLVANNAISSTMWYVVPLSDPGKRAWREYNLGLRRYLWKNDPHILHLIYRVRWEKLTQPRKWLNCGVYRVGDLSEEEKGGWKEEEQLEMALRHQPDRSMRLARLRHTVPTNWIQRLQTNGRAEGEWVTLNLEDPPTVLFRIKVQGLEKSIPHLWLDCEPQRLFWEWWGTVGVQIPLHPGSTNHRAAVMVGQLLAGRANRPVQAYAGVVVRGALWGALGAMRGRTLREGVTLRHWFFTNLRIAVMADIQRRQNGSWQFLKDAWEHYTDLLWIGAETGQWEWSNNFVRKQEGNSTGNRSGGSTQGESYTIENEGVRTQLGGTEDTQMGCENVCEGETINGTAPEVSTEEGGADGV</sequence>
<gene>
    <name evidence="3" type="ORF">CBR_g48226</name>
</gene>
<name>A0A388M296_CHABU</name>
<accession>A0A388M296</accession>
<feature type="compositionally biased region" description="Acidic residues" evidence="1">
    <location>
        <begin position="567"/>
        <end position="576"/>
    </location>
</feature>
<dbReference type="InterPro" id="IPR000477">
    <property type="entry name" value="RT_dom"/>
</dbReference>
<feature type="region of interest" description="Disordered" evidence="1">
    <location>
        <begin position="557"/>
        <end position="576"/>
    </location>
</feature>
<dbReference type="AlphaFoldDB" id="A0A388M296"/>
<evidence type="ECO:0000259" key="2">
    <source>
        <dbReference type="PROSITE" id="PS50878"/>
    </source>
</evidence>
<organism evidence="3 4">
    <name type="scientific">Chara braunii</name>
    <name type="common">Braun's stonewort</name>
    <dbReference type="NCBI Taxonomy" id="69332"/>
    <lineage>
        <taxon>Eukaryota</taxon>
        <taxon>Viridiplantae</taxon>
        <taxon>Streptophyta</taxon>
        <taxon>Charophyceae</taxon>
        <taxon>Charales</taxon>
        <taxon>Characeae</taxon>
        <taxon>Chara</taxon>
    </lineage>
</organism>